<dbReference type="PIRSF" id="PIRSF028757">
    <property type="entry name" value="LD-carboxypeptidase"/>
    <property type="match status" value="1"/>
</dbReference>
<dbReference type="InterPro" id="IPR027461">
    <property type="entry name" value="Carboxypeptidase_A_C_sf"/>
</dbReference>
<evidence type="ECO:0000259" key="7">
    <source>
        <dbReference type="Pfam" id="PF02016"/>
    </source>
</evidence>
<dbReference type="InterPro" id="IPR027478">
    <property type="entry name" value="LdcA_N"/>
</dbReference>
<evidence type="ECO:0000256" key="1">
    <source>
        <dbReference type="ARBA" id="ARBA00010233"/>
    </source>
</evidence>
<dbReference type="PANTHER" id="PTHR30237:SF2">
    <property type="entry name" value="MUREIN TETRAPEPTIDE CARBOXYPEPTIDASE"/>
    <property type="match status" value="1"/>
</dbReference>
<accession>A0A6J4ID11</accession>
<evidence type="ECO:0000256" key="4">
    <source>
        <dbReference type="ARBA" id="ARBA00022801"/>
    </source>
</evidence>
<keyword evidence="3" id="KW-0645">Protease</keyword>
<dbReference type="GO" id="GO:0106415">
    <property type="term" value="F:muramoyltetrapeptide carboxypeptidase activity"/>
    <property type="evidence" value="ECO:0007669"/>
    <property type="project" value="UniProtKB-EC"/>
</dbReference>
<feature type="active site" description="Charge relay system" evidence="6">
    <location>
        <position position="205"/>
    </location>
</feature>
<dbReference type="SUPFAM" id="SSF52317">
    <property type="entry name" value="Class I glutamine amidotransferase-like"/>
    <property type="match status" value="1"/>
</dbReference>
<dbReference type="EMBL" id="CADCTQ010000163">
    <property type="protein sequence ID" value="CAA9247533.1"/>
    <property type="molecule type" value="Genomic_DNA"/>
</dbReference>
<organism evidence="9">
    <name type="scientific">uncultured Cytophagales bacterium</name>
    <dbReference type="NCBI Taxonomy" id="158755"/>
    <lineage>
        <taxon>Bacteria</taxon>
        <taxon>Pseudomonadati</taxon>
        <taxon>Bacteroidota</taxon>
        <taxon>Sphingobacteriia</taxon>
        <taxon>Sphingobacteriales</taxon>
        <taxon>environmental samples</taxon>
    </lineage>
</organism>
<gene>
    <name evidence="9" type="ORF">AVDCRST_MAG56-1803</name>
</gene>
<dbReference type="InterPro" id="IPR040449">
    <property type="entry name" value="Peptidase_S66_N"/>
</dbReference>
<dbReference type="Gene3D" id="3.50.30.60">
    <property type="entry name" value="LD-carboxypeptidase A C-terminal domain-like"/>
    <property type="match status" value="1"/>
</dbReference>
<comment type="similarity">
    <text evidence="1">Belongs to the peptidase S66 family.</text>
</comment>
<evidence type="ECO:0000256" key="6">
    <source>
        <dbReference type="PIRSR" id="PIRSR028757-1"/>
    </source>
</evidence>
<dbReference type="GO" id="GO:0008236">
    <property type="term" value="F:serine-type peptidase activity"/>
    <property type="evidence" value="ECO:0007669"/>
    <property type="project" value="UniProtKB-KW"/>
</dbReference>
<keyword evidence="2 9" id="KW-0121">Carboxypeptidase</keyword>
<keyword evidence="5" id="KW-0720">Serine protease</keyword>
<dbReference type="InterPro" id="IPR040921">
    <property type="entry name" value="Peptidase_S66C"/>
</dbReference>
<feature type="domain" description="LD-carboxypeptidase C-terminal" evidence="8">
    <location>
        <begin position="174"/>
        <end position="290"/>
    </location>
</feature>
<feature type="active site" description="Charge relay system" evidence="6">
    <location>
        <position position="275"/>
    </location>
</feature>
<evidence type="ECO:0000259" key="8">
    <source>
        <dbReference type="Pfam" id="PF17676"/>
    </source>
</evidence>
<feature type="active site" description="Nucleophile" evidence="6">
    <location>
        <position position="113"/>
    </location>
</feature>
<dbReference type="InterPro" id="IPR003507">
    <property type="entry name" value="S66_fam"/>
</dbReference>
<dbReference type="InterPro" id="IPR029062">
    <property type="entry name" value="Class_I_gatase-like"/>
</dbReference>
<dbReference type="Pfam" id="PF02016">
    <property type="entry name" value="Peptidase_S66"/>
    <property type="match status" value="1"/>
</dbReference>
<feature type="domain" description="LD-carboxypeptidase N-terminal" evidence="7">
    <location>
        <begin position="17"/>
        <end position="132"/>
    </location>
</feature>
<reference evidence="9" key="1">
    <citation type="submission" date="2020-02" db="EMBL/GenBank/DDBJ databases">
        <authorList>
            <person name="Meier V. D."/>
        </authorList>
    </citation>
    <scope>NUCLEOTIDE SEQUENCE</scope>
    <source>
        <strain evidence="9">AVDCRST_MAG56</strain>
    </source>
</reference>
<dbReference type="CDD" id="cd07025">
    <property type="entry name" value="Peptidase_S66"/>
    <property type="match status" value="1"/>
</dbReference>
<evidence type="ECO:0000256" key="5">
    <source>
        <dbReference type="ARBA" id="ARBA00022825"/>
    </source>
</evidence>
<protein>
    <submittedName>
        <fullName evidence="9">Muramoyltetrapeptide carboxypeptidase</fullName>
        <ecNumber evidence="9">3.4.17.13</ecNumber>
    </submittedName>
</protein>
<dbReference type="EC" id="3.4.17.13" evidence="9"/>
<dbReference type="Gene3D" id="3.40.50.10740">
    <property type="entry name" value="Class I glutamine amidotransferase-like"/>
    <property type="match status" value="1"/>
</dbReference>
<evidence type="ECO:0000256" key="3">
    <source>
        <dbReference type="ARBA" id="ARBA00022670"/>
    </source>
</evidence>
<keyword evidence="4 9" id="KW-0378">Hydrolase</keyword>
<dbReference type="Pfam" id="PF17676">
    <property type="entry name" value="Peptidase_S66C"/>
    <property type="match status" value="1"/>
</dbReference>
<sequence length="305" mass="32938">MTNNWKRPLPLRSGQKVTVLAPAGRISPAAVTAGLDGLREWGLAVETGEHLFALHHQFAGTDAQRLADLQRALDDPETAAIICARGGYGTTRIIDDLDFTAFLRQPKWLVGYSDITTLHLHLHRLGVESLHATMPLLFGRDTPFSIESLRNLLFGGEIAYRVAPHALNRPGEGSGVLVGGNLALLVSNVGTASDVDTRGKVLFLEDINEYLYSVDRMMVQLKRTGKLDGLAGLVVGHFSDSKDNDIPFGKDPHEIVADAVREYGFPVCYGFPVGHEPENWAMPCGRTVHLAVGPAGATLSSAQAV</sequence>
<proteinExistence type="inferred from homology"/>
<dbReference type="GO" id="GO:0006508">
    <property type="term" value="P:proteolysis"/>
    <property type="evidence" value="ECO:0007669"/>
    <property type="project" value="UniProtKB-KW"/>
</dbReference>
<evidence type="ECO:0000313" key="9">
    <source>
        <dbReference type="EMBL" id="CAA9247533.1"/>
    </source>
</evidence>
<dbReference type="PANTHER" id="PTHR30237">
    <property type="entry name" value="MURAMOYLTETRAPEPTIDE CARBOXYPEPTIDASE"/>
    <property type="match status" value="1"/>
</dbReference>
<dbReference type="AlphaFoldDB" id="A0A6J4ID11"/>
<name>A0A6J4ID11_9SPHI</name>
<dbReference type="SUPFAM" id="SSF141986">
    <property type="entry name" value="LD-carboxypeptidase A C-terminal domain-like"/>
    <property type="match status" value="1"/>
</dbReference>
<evidence type="ECO:0000256" key="2">
    <source>
        <dbReference type="ARBA" id="ARBA00022645"/>
    </source>
</evidence>